<protein>
    <submittedName>
        <fullName evidence="2">Uncharacterized protein</fullName>
    </submittedName>
</protein>
<feature type="region of interest" description="Disordered" evidence="1">
    <location>
        <begin position="135"/>
        <end position="195"/>
    </location>
</feature>
<accession>A0ABQ6JHK9</accession>
<evidence type="ECO:0000313" key="2">
    <source>
        <dbReference type="EMBL" id="GMA87720.1"/>
    </source>
</evidence>
<evidence type="ECO:0000313" key="3">
    <source>
        <dbReference type="Proteomes" id="UP001157017"/>
    </source>
</evidence>
<gene>
    <name evidence="2" type="ORF">GCM10025868_29700</name>
</gene>
<evidence type="ECO:0000256" key="1">
    <source>
        <dbReference type="SAM" id="MobiDB-lite"/>
    </source>
</evidence>
<sequence length="195" mass="20293">MLRDLALRALTLPVPQIGQNPTTRTLVRLPTWFWTDGGDFREWSITATAGEPANSATVTATPAEFFVAGGGQRRECSVPAGTTAWHQGAANTSGCTLEFERASIEGPYRVTGTTSTARPGPARSQGLPALVGRWPTRRCATASRRSRSPRCSRSSPAAGDVGQSSAQGPVFCSPTGTSTGVRLPAGASGHDHAGS</sequence>
<name>A0ABQ6JHK9_9ACTN</name>
<reference evidence="3" key="1">
    <citation type="journal article" date="2019" name="Int. J. Syst. Evol. Microbiol.">
        <title>The Global Catalogue of Microorganisms (GCM) 10K type strain sequencing project: providing services to taxonomists for standard genome sequencing and annotation.</title>
        <authorList>
            <consortium name="The Broad Institute Genomics Platform"/>
            <consortium name="The Broad Institute Genome Sequencing Center for Infectious Disease"/>
            <person name="Wu L."/>
            <person name="Ma J."/>
        </authorList>
    </citation>
    <scope>NUCLEOTIDE SEQUENCE [LARGE SCALE GENOMIC DNA]</scope>
    <source>
        <strain evidence="3">NBRC 108730</strain>
    </source>
</reference>
<keyword evidence="3" id="KW-1185">Reference proteome</keyword>
<comment type="caution">
    <text evidence="2">The sequence shown here is derived from an EMBL/GenBank/DDBJ whole genome shotgun (WGS) entry which is preliminary data.</text>
</comment>
<proteinExistence type="predicted"/>
<organism evidence="2 3">
    <name type="scientific">Angustibacter aerolatus</name>
    <dbReference type="NCBI Taxonomy" id="1162965"/>
    <lineage>
        <taxon>Bacteria</taxon>
        <taxon>Bacillati</taxon>
        <taxon>Actinomycetota</taxon>
        <taxon>Actinomycetes</taxon>
        <taxon>Kineosporiales</taxon>
        <taxon>Kineosporiaceae</taxon>
    </lineage>
</organism>
<dbReference type="EMBL" id="BSUZ01000001">
    <property type="protein sequence ID" value="GMA87720.1"/>
    <property type="molecule type" value="Genomic_DNA"/>
</dbReference>
<dbReference type="Proteomes" id="UP001157017">
    <property type="component" value="Unassembled WGS sequence"/>
</dbReference>